<dbReference type="AlphaFoldDB" id="A0AAV6NFK8"/>
<evidence type="ECO:0000313" key="2">
    <source>
        <dbReference type="Proteomes" id="UP000685013"/>
    </source>
</evidence>
<protein>
    <submittedName>
        <fullName evidence="1">Uncharacterized protein</fullName>
    </submittedName>
</protein>
<dbReference type="Proteomes" id="UP000685013">
    <property type="component" value="Chromosome 6"/>
</dbReference>
<accession>A0AAV6NFK8</accession>
<comment type="caution">
    <text evidence="1">The sequence shown here is derived from an EMBL/GenBank/DDBJ whole genome shotgun (WGS) entry which is preliminary data.</text>
</comment>
<organism evidence="1 2">
    <name type="scientific">Cucurbita argyrosperma subsp. sororia</name>
    <dbReference type="NCBI Taxonomy" id="37648"/>
    <lineage>
        <taxon>Eukaryota</taxon>
        <taxon>Viridiplantae</taxon>
        <taxon>Streptophyta</taxon>
        <taxon>Embryophyta</taxon>
        <taxon>Tracheophyta</taxon>
        <taxon>Spermatophyta</taxon>
        <taxon>Magnoliopsida</taxon>
        <taxon>eudicotyledons</taxon>
        <taxon>Gunneridae</taxon>
        <taxon>Pentapetalae</taxon>
        <taxon>rosids</taxon>
        <taxon>fabids</taxon>
        <taxon>Cucurbitales</taxon>
        <taxon>Cucurbitaceae</taxon>
        <taxon>Cucurbiteae</taxon>
        <taxon>Cucurbita</taxon>
    </lineage>
</organism>
<feature type="non-terminal residue" evidence="1">
    <location>
        <position position="1"/>
    </location>
</feature>
<reference evidence="1 2" key="1">
    <citation type="journal article" date="2021" name="Hortic Res">
        <title>The domestication of Cucurbita argyrosperma as revealed by the genome of its wild relative.</title>
        <authorList>
            <person name="Barrera-Redondo J."/>
            <person name="Sanchez-de la Vega G."/>
            <person name="Aguirre-Liguori J.A."/>
            <person name="Castellanos-Morales G."/>
            <person name="Gutierrez-Guerrero Y.T."/>
            <person name="Aguirre-Dugua X."/>
            <person name="Aguirre-Planter E."/>
            <person name="Tenaillon M.I."/>
            <person name="Lira-Saade R."/>
            <person name="Eguiarte L.E."/>
        </authorList>
    </citation>
    <scope>NUCLEOTIDE SEQUENCE [LARGE SCALE GENOMIC DNA]</scope>
    <source>
        <strain evidence="1">JBR-2021</strain>
    </source>
</reference>
<keyword evidence="2" id="KW-1185">Reference proteome</keyword>
<gene>
    <name evidence="1" type="ORF">SDJN03_09475</name>
</gene>
<proteinExistence type="predicted"/>
<evidence type="ECO:0000313" key="1">
    <source>
        <dbReference type="EMBL" id="KAG6596295.1"/>
    </source>
</evidence>
<dbReference type="EMBL" id="JAGKQH010000006">
    <property type="protein sequence ID" value="KAG6596295.1"/>
    <property type="molecule type" value="Genomic_DNA"/>
</dbReference>
<name>A0AAV6NFK8_9ROSI</name>
<sequence length="79" mass="8929">MINHFSSDACSRKSSSLSSMEVVSINSASEKAYFSYNVDQVKWSNRLASDDDDGCEKESINIYRPLYCPKKEVSNTHLN</sequence>